<reference evidence="1" key="1">
    <citation type="submission" date="2019-08" db="EMBL/GenBank/DDBJ databases">
        <authorList>
            <person name="Kucharzyk K."/>
            <person name="Murdoch R.W."/>
            <person name="Higgins S."/>
            <person name="Loffler F."/>
        </authorList>
    </citation>
    <scope>NUCLEOTIDE SEQUENCE</scope>
</reference>
<accession>A0A644VHW7</accession>
<gene>
    <name evidence="1" type="ORF">SDC9_36986</name>
</gene>
<proteinExistence type="predicted"/>
<organism evidence="1">
    <name type="scientific">bioreactor metagenome</name>
    <dbReference type="NCBI Taxonomy" id="1076179"/>
    <lineage>
        <taxon>unclassified sequences</taxon>
        <taxon>metagenomes</taxon>
        <taxon>ecological metagenomes</taxon>
    </lineage>
</organism>
<dbReference type="EMBL" id="VSSQ01000316">
    <property type="protein sequence ID" value="MPL90928.1"/>
    <property type="molecule type" value="Genomic_DNA"/>
</dbReference>
<dbReference type="AlphaFoldDB" id="A0A644VHW7"/>
<name>A0A644VHW7_9ZZZZ</name>
<sequence length="68" mass="7919">MKVYVVYQENGFGGSEVAEVFSSRGIAREYVIDEIFGKNQAYKNKTENVLNNCADQFIHEHDVLFNWR</sequence>
<protein>
    <submittedName>
        <fullName evidence="1">Uncharacterized protein</fullName>
    </submittedName>
</protein>
<comment type="caution">
    <text evidence="1">The sequence shown here is derived from an EMBL/GenBank/DDBJ whole genome shotgun (WGS) entry which is preliminary data.</text>
</comment>
<evidence type="ECO:0000313" key="1">
    <source>
        <dbReference type="EMBL" id="MPL90928.1"/>
    </source>
</evidence>